<keyword evidence="1" id="KW-0378">Hydrolase</keyword>
<dbReference type="PANTHER" id="PTHR45708:SF49">
    <property type="entry name" value="ENDOCHITINASE"/>
    <property type="match status" value="1"/>
</dbReference>
<feature type="domain" description="GH18" evidence="3">
    <location>
        <begin position="162"/>
        <end position="378"/>
    </location>
</feature>
<dbReference type="InterPro" id="IPR001223">
    <property type="entry name" value="Glyco_hydro18_cat"/>
</dbReference>
<reference evidence="4 5" key="1">
    <citation type="journal article" date="2018" name="New Phytol.">
        <title>Phylogenomics of Endogonaceae and evolution of mycorrhizas within Mucoromycota.</title>
        <authorList>
            <person name="Chang Y."/>
            <person name="Desiro A."/>
            <person name="Na H."/>
            <person name="Sandor L."/>
            <person name="Lipzen A."/>
            <person name="Clum A."/>
            <person name="Barry K."/>
            <person name="Grigoriev I.V."/>
            <person name="Martin F.M."/>
            <person name="Stajich J.E."/>
            <person name="Smith M.E."/>
            <person name="Bonito G."/>
            <person name="Spatafora J.W."/>
        </authorList>
    </citation>
    <scope>NUCLEOTIDE SEQUENCE [LARGE SCALE GENOMIC DNA]</scope>
    <source>
        <strain evidence="4 5">AD002</strain>
    </source>
</reference>
<dbReference type="SUPFAM" id="SSF51445">
    <property type="entry name" value="(Trans)glycosidases"/>
    <property type="match status" value="1"/>
</dbReference>
<gene>
    <name evidence="4" type="ORF">BC938DRAFT_481909</name>
</gene>
<dbReference type="GO" id="GO:0005975">
    <property type="term" value="P:carbohydrate metabolic process"/>
    <property type="evidence" value="ECO:0007669"/>
    <property type="project" value="InterPro"/>
</dbReference>
<dbReference type="PANTHER" id="PTHR45708">
    <property type="entry name" value="ENDOCHITINASE"/>
    <property type="match status" value="1"/>
</dbReference>
<name>A0A433QF91_9FUNG</name>
<keyword evidence="5" id="KW-1185">Reference proteome</keyword>
<organism evidence="4 5">
    <name type="scientific">Jimgerdemannia flammicorona</name>
    <dbReference type="NCBI Taxonomy" id="994334"/>
    <lineage>
        <taxon>Eukaryota</taxon>
        <taxon>Fungi</taxon>
        <taxon>Fungi incertae sedis</taxon>
        <taxon>Mucoromycota</taxon>
        <taxon>Mucoromycotina</taxon>
        <taxon>Endogonomycetes</taxon>
        <taxon>Endogonales</taxon>
        <taxon>Endogonaceae</taxon>
        <taxon>Jimgerdemannia</taxon>
    </lineage>
</organism>
<proteinExistence type="predicted"/>
<evidence type="ECO:0000259" key="3">
    <source>
        <dbReference type="PROSITE" id="PS51910"/>
    </source>
</evidence>
<accession>A0A433QF91</accession>
<dbReference type="AlphaFoldDB" id="A0A433QF91"/>
<dbReference type="InterPro" id="IPR050542">
    <property type="entry name" value="Glycosyl_Hydrlase18_Chitinase"/>
</dbReference>
<protein>
    <recommendedName>
        <fullName evidence="3">GH18 domain-containing protein</fullName>
    </recommendedName>
</protein>
<evidence type="ECO:0000256" key="1">
    <source>
        <dbReference type="ARBA" id="ARBA00022801"/>
    </source>
</evidence>
<dbReference type="Proteomes" id="UP000274822">
    <property type="component" value="Unassembled WGS sequence"/>
</dbReference>
<dbReference type="InterPro" id="IPR017853">
    <property type="entry name" value="GH"/>
</dbReference>
<dbReference type="PROSITE" id="PS51910">
    <property type="entry name" value="GH18_2"/>
    <property type="match status" value="1"/>
</dbReference>
<dbReference type="GO" id="GO:0004568">
    <property type="term" value="F:chitinase activity"/>
    <property type="evidence" value="ECO:0007669"/>
    <property type="project" value="TreeGrafter"/>
</dbReference>
<keyword evidence="2" id="KW-0326">Glycosidase</keyword>
<dbReference type="EMBL" id="RBNJ01006658">
    <property type="protein sequence ID" value="RUS28419.1"/>
    <property type="molecule type" value="Genomic_DNA"/>
</dbReference>
<sequence>MPLLPSIQHNICLGLGGRDPQKGTCNIDCFINGQRREPPPDGARYLELTGYLWQLIITQPDRALARSIGFCGYKPSLSGDYKSLRMQISLGALNPNLWKRHDQTIRFPPRVLAASFLELVQPVGICIITRARSNWLECKPGCIIPRALQASWNLGNGGAPNYHRLKYYCQKEKPMPMYSLRALWTDETQTANQFSAGEMAFHDVNGGNCTVDTDCSAIGDDVKYCQNIGKTVVISISGASGTIVFKSASEAQGFAQKGGNGKRSFGNGVVFDNADLDIENKNPLYWGDFTQKLRQLYATDSKKKYINIITSLLSLSPSSSPISLHLTCSKAHGWTLPSSNSTTILDIVSTVYPPSTTWLKANLAFKVAFLASQRGRIP</sequence>
<evidence type="ECO:0000313" key="4">
    <source>
        <dbReference type="EMBL" id="RUS28419.1"/>
    </source>
</evidence>
<evidence type="ECO:0000313" key="5">
    <source>
        <dbReference type="Proteomes" id="UP000274822"/>
    </source>
</evidence>
<dbReference type="Gene3D" id="3.20.20.80">
    <property type="entry name" value="Glycosidases"/>
    <property type="match status" value="1"/>
</dbReference>
<evidence type="ECO:0000256" key="2">
    <source>
        <dbReference type="ARBA" id="ARBA00023295"/>
    </source>
</evidence>
<dbReference type="GO" id="GO:0005576">
    <property type="term" value="C:extracellular region"/>
    <property type="evidence" value="ECO:0007669"/>
    <property type="project" value="TreeGrafter"/>
</dbReference>
<comment type="caution">
    <text evidence="4">The sequence shown here is derived from an EMBL/GenBank/DDBJ whole genome shotgun (WGS) entry which is preliminary data.</text>
</comment>